<keyword evidence="2" id="KW-1185">Reference proteome</keyword>
<dbReference type="AlphaFoldDB" id="A0A160DUQ4"/>
<reference evidence="1 2" key="1">
    <citation type="submission" date="2016-04" db="EMBL/GenBank/DDBJ databases">
        <title>Complete genome sequence of Dokdonella koreensis DS-123T.</title>
        <authorList>
            <person name="Kim J.F."/>
            <person name="Lee H."/>
            <person name="Kwak M.-J."/>
        </authorList>
    </citation>
    <scope>NUCLEOTIDE SEQUENCE [LARGE SCALE GENOMIC DNA]</scope>
    <source>
        <strain evidence="1 2">DS-123</strain>
    </source>
</reference>
<dbReference type="KEGG" id="dko:I596_1983"/>
<sequence>MRWPARVPALIEPPMPAMIPDCRARRGGFQSRHPGAI</sequence>
<dbReference type="Proteomes" id="UP000076830">
    <property type="component" value="Chromosome"/>
</dbReference>
<name>A0A160DUQ4_9GAMM</name>
<proteinExistence type="predicted"/>
<accession>A0A160DUQ4</accession>
<evidence type="ECO:0000313" key="1">
    <source>
        <dbReference type="EMBL" id="ANB18004.1"/>
    </source>
</evidence>
<dbReference type="EMBL" id="CP015249">
    <property type="protein sequence ID" value="ANB18004.1"/>
    <property type="molecule type" value="Genomic_DNA"/>
</dbReference>
<gene>
    <name evidence="1" type="ORF">I596_1983</name>
</gene>
<evidence type="ECO:0000313" key="2">
    <source>
        <dbReference type="Proteomes" id="UP000076830"/>
    </source>
</evidence>
<protein>
    <submittedName>
        <fullName evidence="1">Uncharacterized protein</fullName>
    </submittedName>
</protein>
<organism evidence="1 2">
    <name type="scientific">Dokdonella koreensis DS-123</name>
    <dbReference type="NCBI Taxonomy" id="1300342"/>
    <lineage>
        <taxon>Bacteria</taxon>
        <taxon>Pseudomonadati</taxon>
        <taxon>Pseudomonadota</taxon>
        <taxon>Gammaproteobacteria</taxon>
        <taxon>Lysobacterales</taxon>
        <taxon>Rhodanobacteraceae</taxon>
        <taxon>Dokdonella</taxon>
    </lineage>
</organism>